<dbReference type="Pfam" id="PF01794">
    <property type="entry name" value="Ferric_reduct"/>
    <property type="match status" value="1"/>
</dbReference>
<evidence type="ECO:0000256" key="5">
    <source>
        <dbReference type="ARBA" id="ARBA00023136"/>
    </source>
</evidence>
<gene>
    <name evidence="9" type="ORF">ASTO00021_LOCUS10021</name>
    <name evidence="10" type="ORF">ASTO00021_LOCUS10022</name>
    <name evidence="11" type="ORF">ASTO00021_LOCUS10023</name>
</gene>
<evidence type="ECO:0000256" key="1">
    <source>
        <dbReference type="ARBA" id="ARBA00004141"/>
    </source>
</evidence>
<dbReference type="GO" id="GO:0043020">
    <property type="term" value="C:NADPH oxidase complex"/>
    <property type="evidence" value="ECO:0007669"/>
    <property type="project" value="TreeGrafter"/>
</dbReference>
<dbReference type="EMBL" id="HBIN01013273">
    <property type="protein sequence ID" value="CAE0439858.1"/>
    <property type="molecule type" value="Transcribed_RNA"/>
</dbReference>
<feature type="transmembrane region" description="Helical" evidence="7">
    <location>
        <begin position="124"/>
        <end position="147"/>
    </location>
</feature>
<dbReference type="PRINTS" id="PR00466">
    <property type="entry name" value="GP91PHOX"/>
</dbReference>
<evidence type="ECO:0000256" key="2">
    <source>
        <dbReference type="ARBA" id="ARBA00022692"/>
    </source>
</evidence>
<keyword evidence="4" id="KW-0560">Oxidoreductase</keyword>
<accession>A0A6S8CVS0</accession>
<proteinExistence type="predicted"/>
<dbReference type="InterPro" id="IPR050369">
    <property type="entry name" value="RBOH/FRE"/>
</dbReference>
<dbReference type="Gene3D" id="2.40.30.10">
    <property type="entry name" value="Translation factors"/>
    <property type="match status" value="1"/>
</dbReference>
<evidence type="ECO:0000313" key="9">
    <source>
        <dbReference type="EMBL" id="CAE0439858.1"/>
    </source>
</evidence>
<dbReference type="EMBL" id="HBIN01013274">
    <property type="protein sequence ID" value="CAE0439859.1"/>
    <property type="molecule type" value="Transcribed_RNA"/>
</dbReference>
<dbReference type="InterPro" id="IPR013130">
    <property type="entry name" value="Fe3_Rdtase_TM_dom"/>
</dbReference>
<dbReference type="InterPro" id="IPR039261">
    <property type="entry name" value="FNR_nucleotide-bd"/>
</dbReference>
<comment type="subcellular location">
    <subcellularLocation>
        <location evidence="1">Membrane</location>
        <topology evidence="1">Multi-pass membrane protein</topology>
    </subcellularLocation>
</comment>
<keyword evidence="2 7" id="KW-0812">Transmembrane</keyword>
<dbReference type="CDD" id="cd06186">
    <property type="entry name" value="NOX_Duox_like_FAD_NADP"/>
    <property type="match status" value="1"/>
</dbReference>
<feature type="domain" description="FAD-binding FR-type" evidence="8">
    <location>
        <begin position="150"/>
        <end position="299"/>
    </location>
</feature>
<dbReference type="InterPro" id="IPR013121">
    <property type="entry name" value="Fe_red_NAD-bd_6"/>
</dbReference>
<dbReference type="InterPro" id="IPR000778">
    <property type="entry name" value="Cyt_b245_heavy_chain"/>
</dbReference>
<feature type="transmembrane region" description="Helical" evidence="7">
    <location>
        <begin position="49"/>
        <end position="71"/>
    </location>
</feature>
<dbReference type="AlphaFoldDB" id="A0A6S8CVS0"/>
<dbReference type="InterPro" id="IPR017927">
    <property type="entry name" value="FAD-bd_FR_type"/>
</dbReference>
<dbReference type="SUPFAM" id="SSF52343">
    <property type="entry name" value="Ferredoxin reductase-like, C-terminal NADP-linked domain"/>
    <property type="match status" value="1"/>
</dbReference>
<evidence type="ECO:0000256" key="7">
    <source>
        <dbReference type="SAM" id="Phobius"/>
    </source>
</evidence>
<dbReference type="PANTHER" id="PTHR11972">
    <property type="entry name" value="NADPH OXIDASE"/>
    <property type="match status" value="1"/>
</dbReference>
<keyword evidence="5 7" id="KW-0472">Membrane</keyword>
<dbReference type="PROSITE" id="PS51384">
    <property type="entry name" value="FAD_FR"/>
    <property type="match status" value="1"/>
</dbReference>
<dbReference type="GO" id="GO:0016175">
    <property type="term" value="F:superoxide-generating NAD(P)H oxidase activity"/>
    <property type="evidence" value="ECO:0007669"/>
    <property type="project" value="TreeGrafter"/>
</dbReference>
<reference evidence="11" key="1">
    <citation type="submission" date="2021-01" db="EMBL/GenBank/DDBJ databases">
        <authorList>
            <person name="Corre E."/>
            <person name="Pelletier E."/>
            <person name="Niang G."/>
            <person name="Scheremetjew M."/>
            <person name="Finn R."/>
            <person name="Kale V."/>
            <person name="Holt S."/>
            <person name="Cochrane G."/>
            <person name="Meng A."/>
            <person name="Brown T."/>
            <person name="Cohen L."/>
        </authorList>
    </citation>
    <scope>NUCLEOTIDE SEQUENCE</scope>
    <source>
        <strain evidence="11">GSBS06</strain>
    </source>
</reference>
<protein>
    <recommendedName>
        <fullName evidence="8">FAD-binding FR-type domain-containing protein</fullName>
    </recommendedName>
</protein>
<dbReference type="EMBL" id="HBIN01013275">
    <property type="protein sequence ID" value="CAE0439860.1"/>
    <property type="molecule type" value="Transcribed_RNA"/>
</dbReference>
<dbReference type="GO" id="GO:0006952">
    <property type="term" value="P:defense response"/>
    <property type="evidence" value="ECO:0007669"/>
    <property type="project" value="TreeGrafter"/>
</dbReference>
<evidence type="ECO:0000313" key="11">
    <source>
        <dbReference type="EMBL" id="CAE0439860.1"/>
    </source>
</evidence>
<feature type="region of interest" description="Disordered" evidence="6">
    <location>
        <begin position="395"/>
        <end position="420"/>
    </location>
</feature>
<feature type="compositionally biased region" description="Basic and acidic residues" evidence="6">
    <location>
        <begin position="404"/>
        <end position="415"/>
    </location>
</feature>
<dbReference type="Pfam" id="PF08030">
    <property type="entry name" value="NAD_binding_6"/>
    <property type="match status" value="1"/>
</dbReference>
<evidence type="ECO:0000256" key="3">
    <source>
        <dbReference type="ARBA" id="ARBA00022989"/>
    </source>
</evidence>
<dbReference type="Gene3D" id="3.40.50.80">
    <property type="entry name" value="Nucleotide-binding domain of ferredoxin-NADP reductase (FNR) module"/>
    <property type="match status" value="1"/>
</dbReference>
<dbReference type="InterPro" id="IPR013112">
    <property type="entry name" value="FAD-bd_8"/>
</dbReference>
<feature type="transmembrane region" description="Helical" evidence="7">
    <location>
        <begin position="83"/>
        <end position="104"/>
    </location>
</feature>
<dbReference type="SUPFAM" id="SSF63380">
    <property type="entry name" value="Riboflavin synthase domain-like"/>
    <property type="match status" value="1"/>
</dbReference>
<dbReference type="PANTHER" id="PTHR11972:SF153">
    <property type="entry name" value="SUPEROXIDE-GENERATING NADPH OXIDASE HEAVY CHAIN SUBUNIT A"/>
    <property type="match status" value="1"/>
</dbReference>
<dbReference type="Pfam" id="PF08022">
    <property type="entry name" value="FAD_binding_8"/>
    <property type="match status" value="1"/>
</dbReference>
<dbReference type="GO" id="GO:0042554">
    <property type="term" value="P:superoxide anion generation"/>
    <property type="evidence" value="ECO:0007669"/>
    <property type="project" value="TreeGrafter"/>
</dbReference>
<evidence type="ECO:0000256" key="4">
    <source>
        <dbReference type="ARBA" id="ARBA00023002"/>
    </source>
</evidence>
<keyword evidence="3 7" id="KW-1133">Transmembrane helix</keyword>
<evidence type="ECO:0000259" key="8">
    <source>
        <dbReference type="PROSITE" id="PS51384"/>
    </source>
</evidence>
<organism evidence="11">
    <name type="scientific">Aplanochytrium stocchinoi</name>
    <dbReference type="NCBI Taxonomy" id="215587"/>
    <lineage>
        <taxon>Eukaryota</taxon>
        <taxon>Sar</taxon>
        <taxon>Stramenopiles</taxon>
        <taxon>Bigyra</taxon>
        <taxon>Labyrinthulomycetes</taxon>
        <taxon>Thraustochytrida</taxon>
        <taxon>Thraustochytriidae</taxon>
        <taxon>Aplanochytrium</taxon>
    </lineage>
</organism>
<evidence type="ECO:0000256" key="6">
    <source>
        <dbReference type="SAM" id="MobiDB-lite"/>
    </source>
</evidence>
<evidence type="ECO:0000313" key="10">
    <source>
        <dbReference type="EMBL" id="CAE0439859.1"/>
    </source>
</evidence>
<name>A0A6S8CVS0_9STRA</name>
<sequence>MAKGFGQCVNLNCAVILLPVLRRLLRGAAEKYDRNNVFPFKKAVEFHKIIGLAVFCSVFGHLFFHYLNFAFKSEISVLSFGNAAYITGGILTLAMALIFSGAHYTVRRANYEIFWSTHHFYTVFYLALLAHAPHFWQWLLIPVFLFIQEKKSRAATRGQRKIFVESAEFIPPVLNINFSPEKFEEFDFRGGQYLYMLVPAISEREWHPFSMSSAYGDLEASGYVSLHIRVQEPGSWTYRLKEYFRLIAGQGGDKPQDPFLANTLHHYDAAGNKKPGLHSGPDGKPLLLIDGPYSSPTQVYSSYRDIILVGSGIGLTPSASILRSVLRHKWKKGYYPETIRFCWILRANEIDSFHWFIELLADLSERVASDRLSGAIDDSHYLELNIYVTGTDNSDLDVSTKSPRSKDAASGREKTGSTSISNREIHIDPNILRKKLLNPEIDSKDQPEVQIAETAAPNRMEDIWIWRGRPNWDTVFNSTQESIINRRKARGDHIALVQDESEVGVCFCGHPVIGKDLKKRCAKFTKTNDQMIKFTLNAEVF</sequence>
<dbReference type="InterPro" id="IPR017938">
    <property type="entry name" value="Riboflavin_synthase-like_b-brl"/>
</dbReference>